<evidence type="ECO:0000256" key="1">
    <source>
        <dbReference type="ARBA" id="ARBA00022490"/>
    </source>
</evidence>
<feature type="binding site" evidence="6">
    <location>
        <position position="439"/>
    </location>
    <ligand>
        <name>S-adenosyl-L-methionine</name>
        <dbReference type="ChEBI" id="CHEBI:59789"/>
    </ligand>
</feature>
<dbReference type="PANTHER" id="PTHR20426:SF0">
    <property type="entry name" value="18S RRNA AMINOCARBOXYPROPYLTRANSFERASE"/>
    <property type="match status" value="1"/>
</dbReference>
<feature type="domain" description="16S/18S rRNA aminocarboxypropyltransferase Tsr3 C-terminal" evidence="8">
    <location>
        <begin position="369"/>
        <end position="487"/>
    </location>
</feature>
<feature type="binding site" evidence="6">
    <location>
        <position position="398"/>
    </location>
    <ligand>
        <name>S-adenosyl-L-methionine</name>
        <dbReference type="ChEBI" id="CHEBI:59789"/>
    </ligand>
</feature>
<evidence type="ECO:0000256" key="4">
    <source>
        <dbReference type="ARBA" id="ARBA00022679"/>
    </source>
</evidence>
<organism evidence="10 11">
    <name type="scientific">Besnoitia besnoiti</name>
    <name type="common">Apicomplexan protozoan</name>
    <dbReference type="NCBI Taxonomy" id="94643"/>
    <lineage>
        <taxon>Eukaryota</taxon>
        <taxon>Sar</taxon>
        <taxon>Alveolata</taxon>
        <taxon>Apicomplexa</taxon>
        <taxon>Conoidasida</taxon>
        <taxon>Coccidia</taxon>
        <taxon>Eucoccidiorida</taxon>
        <taxon>Eimeriorina</taxon>
        <taxon>Sarcocystidae</taxon>
        <taxon>Besnoitia</taxon>
    </lineage>
</organism>
<evidence type="ECO:0000256" key="3">
    <source>
        <dbReference type="ARBA" id="ARBA00022552"/>
    </source>
</evidence>
<dbReference type="InterPro" id="IPR007177">
    <property type="entry name" value="Tsr3_C"/>
</dbReference>
<gene>
    <name evidence="10" type="ORF">BESB_051700</name>
</gene>
<dbReference type="EMBL" id="NWUJ01000004">
    <property type="protein sequence ID" value="PFH35519.1"/>
    <property type="molecule type" value="Genomic_DNA"/>
</dbReference>
<feature type="compositionally biased region" description="Basic residues" evidence="7">
    <location>
        <begin position="351"/>
        <end position="364"/>
    </location>
</feature>
<evidence type="ECO:0000313" key="10">
    <source>
        <dbReference type="EMBL" id="PFH35519.1"/>
    </source>
</evidence>
<accession>A0A2A9MCC2</accession>
<dbReference type="Proteomes" id="UP000224006">
    <property type="component" value="Chromosome IV"/>
</dbReference>
<evidence type="ECO:0000256" key="6">
    <source>
        <dbReference type="HAMAP-Rule" id="MF_03146"/>
    </source>
</evidence>
<sequence length="541" mass="57835">MNALGTDTPLGQRPGGEGGRGSRVGDKAKDSDASKKDRKRKQNYSAAHAAAVRSQLNVHALVKKISAEKHAAAQAKCVAETGESASSTFCKGKTKPISTLSPLRKKEDDSVQSGAQRKRVVRKSAAERDCCTDGHSALAQSSENPHDVGLPKGSAGSGDSHSDSETDSGTAEHGQQGRASGSSSEGHGADDDGTAFEGPRSQSRSDAAKVKLFMFDFGECDPKRCSGRKLYRHRRIQVIQVAQAKAKGRGVERAKGSRGVGGGGGGGTYDRVPAGGCRPVLASRGIDATEEEIKRTEESPERSCKIPEERQCRSHPAASPKESECPAPRLDLHTDTPPMSDAPPTSQNNPPRKHPGNRRRGRRGGFRGIVLTPFFKEQSKLLSAADAQLIRDEGLAVVDCSWNRVEEQGKSARISCSRANGRFLPYLVAANPTHYGRPYELNCVEALAAALMIVGYHDQAKDLLKLFKWGMNFIHLNDGALTQYRTHGVDEVSMYRTEQSVLESTEGQRAAARQTPLPLPSADESSSEDSDAADAAACSPA</sequence>
<dbReference type="EC" id="2.5.1.157" evidence="6"/>
<feature type="compositionally biased region" description="Gly residues" evidence="7">
    <location>
        <begin position="258"/>
        <end position="268"/>
    </location>
</feature>
<feature type="compositionally biased region" description="Gly residues" evidence="7">
    <location>
        <begin position="13"/>
        <end position="22"/>
    </location>
</feature>
<feature type="region of interest" description="Disordered" evidence="7">
    <location>
        <begin position="76"/>
        <end position="204"/>
    </location>
</feature>
<evidence type="ECO:0000256" key="2">
    <source>
        <dbReference type="ARBA" id="ARBA00022517"/>
    </source>
</evidence>
<feature type="region of interest" description="Disordered" evidence="7">
    <location>
        <begin position="1"/>
        <end position="48"/>
    </location>
</feature>
<feature type="compositionally biased region" description="Basic and acidic residues" evidence="7">
    <location>
        <begin position="291"/>
        <end position="312"/>
    </location>
</feature>
<name>A0A2A9MCC2_BESBE</name>
<feature type="compositionally biased region" description="Polar residues" evidence="7">
    <location>
        <begin position="498"/>
        <end position="507"/>
    </location>
</feature>
<dbReference type="GO" id="GO:0030490">
    <property type="term" value="P:maturation of SSU-rRNA"/>
    <property type="evidence" value="ECO:0007669"/>
    <property type="project" value="TreeGrafter"/>
</dbReference>
<feature type="region of interest" description="Disordered" evidence="7">
    <location>
        <begin position="498"/>
        <end position="541"/>
    </location>
</feature>
<evidence type="ECO:0000259" key="8">
    <source>
        <dbReference type="Pfam" id="PF04034"/>
    </source>
</evidence>
<feature type="region of interest" description="Disordered" evidence="7">
    <location>
        <begin position="248"/>
        <end position="364"/>
    </location>
</feature>
<comment type="similarity">
    <text evidence="6">Belongs to the TDD superfamily. TSR3 family.</text>
</comment>
<keyword evidence="11" id="KW-1185">Reference proteome</keyword>
<dbReference type="GO" id="GO:0000455">
    <property type="term" value="P:enzyme-directed rRNA pseudouridine synthesis"/>
    <property type="evidence" value="ECO:0007669"/>
    <property type="project" value="UniProtKB-UniRule"/>
</dbReference>
<dbReference type="OrthoDB" id="10262062at2759"/>
<protein>
    <recommendedName>
        <fullName evidence="6">18S rRNA aminocarboxypropyltransferase</fullName>
        <ecNumber evidence="6">2.5.1.157</ecNumber>
    </recommendedName>
</protein>
<feature type="binding site" evidence="6">
    <location>
        <position position="424"/>
    </location>
    <ligand>
        <name>S-adenosyl-L-methionine</name>
        <dbReference type="ChEBI" id="CHEBI:59789"/>
    </ligand>
</feature>
<evidence type="ECO:0000256" key="7">
    <source>
        <dbReference type="SAM" id="MobiDB-lite"/>
    </source>
</evidence>
<dbReference type="RefSeq" id="XP_029219528.1">
    <property type="nucleotide sequence ID" value="XM_029363605.1"/>
</dbReference>
<dbReference type="KEGG" id="bbes:BESB_051700"/>
<keyword evidence="5 6" id="KW-0949">S-adenosyl-L-methionine</keyword>
<dbReference type="PANTHER" id="PTHR20426">
    <property type="entry name" value="RIBOSOME BIOGENESIS PROTEIN TSR3 HOMOLOG"/>
    <property type="match status" value="1"/>
</dbReference>
<reference evidence="10 11" key="1">
    <citation type="submission" date="2017-09" db="EMBL/GenBank/DDBJ databases">
        <title>Genome sequencing of Besnoitia besnoiti strain Bb-Ger1.</title>
        <authorList>
            <person name="Schares G."/>
            <person name="Venepally P."/>
            <person name="Lorenzi H.A."/>
        </authorList>
    </citation>
    <scope>NUCLEOTIDE SEQUENCE [LARGE SCALE GENOMIC DNA]</scope>
    <source>
        <strain evidence="10 11">Bb-Ger1</strain>
    </source>
</reference>
<proteinExistence type="inferred from homology"/>
<evidence type="ECO:0000256" key="5">
    <source>
        <dbReference type="ARBA" id="ARBA00022691"/>
    </source>
</evidence>
<dbReference type="GeneID" id="40310099"/>
<keyword evidence="1" id="KW-0963">Cytoplasm</keyword>
<dbReference type="InterPro" id="IPR022968">
    <property type="entry name" value="Tsr3-like"/>
</dbReference>
<feature type="binding site" evidence="6">
    <location>
        <position position="226"/>
    </location>
    <ligand>
        <name>S-adenosyl-L-methionine</name>
        <dbReference type="ChEBI" id="CHEBI:59789"/>
    </ligand>
</feature>
<dbReference type="HAMAP" id="MF_01116">
    <property type="entry name" value="TSR3"/>
    <property type="match status" value="1"/>
</dbReference>
<dbReference type="GO" id="GO:1904047">
    <property type="term" value="F:S-adenosyl-L-methionine binding"/>
    <property type="evidence" value="ECO:0007669"/>
    <property type="project" value="UniProtKB-UniRule"/>
</dbReference>
<comment type="function">
    <text evidence="6">Aminocarboxypropyltransferase that catalyzes the aminocarboxypropyl transfer on pseudouridine in 18S rRNA. It constitutes the last step in biosynthesis of the hypermodified N1-methyl-N3-(3-amino-3-carboxypropyl) pseudouridine (m1acp3-Psi).</text>
</comment>
<feature type="compositionally biased region" description="Basic and acidic residues" evidence="7">
    <location>
        <begin position="23"/>
        <end position="35"/>
    </location>
</feature>
<dbReference type="AlphaFoldDB" id="A0A2A9MCC2"/>
<evidence type="ECO:0000259" key="9">
    <source>
        <dbReference type="Pfam" id="PF04068"/>
    </source>
</evidence>
<dbReference type="VEuPathDB" id="ToxoDB:BESB_051700"/>
<dbReference type="Pfam" id="PF04068">
    <property type="entry name" value="Fer4_RLI"/>
    <property type="match status" value="1"/>
</dbReference>
<dbReference type="Pfam" id="PF04034">
    <property type="entry name" value="Ribo_biogen_C"/>
    <property type="match status" value="1"/>
</dbReference>
<keyword evidence="2 6" id="KW-0690">Ribosome biogenesis</keyword>
<feature type="domain" description="RNase L inhibitor RLI-like possible metal-binding" evidence="9">
    <location>
        <begin position="210"/>
        <end position="232"/>
    </location>
</feature>
<dbReference type="InterPro" id="IPR007209">
    <property type="entry name" value="RNaseL-inhib-like_metal-bd_dom"/>
</dbReference>
<comment type="caution">
    <text evidence="10">The sequence shown here is derived from an EMBL/GenBank/DDBJ whole genome shotgun (WGS) entry which is preliminary data.</text>
</comment>
<dbReference type="GO" id="GO:0106388">
    <property type="term" value="F:rRNA small subunit aminocarboxypropyltransferase activity"/>
    <property type="evidence" value="ECO:0007669"/>
    <property type="project" value="UniProtKB-EC"/>
</dbReference>
<comment type="catalytic activity">
    <reaction evidence="6">
        <text>an N(1)-methylpseudouridine in rRNA + S-adenosyl-L-methionine = N(1)-methyl-N(3)-[(3S)-3-amino-3-carboxypropyl]pseudouridine in rRNA + S-methyl-5'-thioadenosine + H(+)</text>
        <dbReference type="Rhea" id="RHEA:63296"/>
        <dbReference type="Rhea" id="RHEA-COMP:11634"/>
        <dbReference type="Rhea" id="RHEA-COMP:16310"/>
        <dbReference type="ChEBI" id="CHEBI:15378"/>
        <dbReference type="ChEBI" id="CHEBI:17509"/>
        <dbReference type="ChEBI" id="CHEBI:59789"/>
        <dbReference type="ChEBI" id="CHEBI:74890"/>
        <dbReference type="ChEBI" id="CHEBI:146234"/>
        <dbReference type="EC" id="2.5.1.157"/>
    </reaction>
</comment>
<evidence type="ECO:0000313" key="11">
    <source>
        <dbReference type="Proteomes" id="UP000224006"/>
    </source>
</evidence>
<keyword evidence="4 6" id="KW-0808">Transferase</keyword>
<dbReference type="STRING" id="94643.A0A2A9MCC2"/>
<keyword evidence="3 6" id="KW-0698">rRNA processing</keyword>